<dbReference type="Pfam" id="PF00583">
    <property type="entry name" value="Acetyltransf_1"/>
    <property type="match status" value="1"/>
</dbReference>
<dbReference type="InterPro" id="IPR016181">
    <property type="entry name" value="Acyl_CoA_acyltransferase"/>
</dbReference>
<dbReference type="InterPro" id="IPR050832">
    <property type="entry name" value="Bact_Acetyltransf"/>
</dbReference>
<dbReference type="PROSITE" id="PS51186">
    <property type="entry name" value="GNAT"/>
    <property type="match status" value="1"/>
</dbReference>
<dbReference type="SUPFAM" id="SSF55729">
    <property type="entry name" value="Acyl-CoA N-acyltransferases (Nat)"/>
    <property type="match status" value="1"/>
</dbReference>
<dbReference type="Proteomes" id="UP000229498">
    <property type="component" value="Unassembled WGS sequence"/>
</dbReference>
<proteinExistence type="predicted"/>
<dbReference type="PANTHER" id="PTHR43877">
    <property type="entry name" value="AMINOALKYLPHOSPHONATE N-ACETYLTRANSFERASE-RELATED-RELATED"/>
    <property type="match status" value="1"/>
</dbReference>
<comment type="caution">
    <text evidence="4">The sequence shown here is derived from an EMBL/GenBank/DDBJ whole genome shotgun (WGS) entry which is preliminary data.</text>
</comment>
<gene>
    <name evidence="4" type="ORF">CVT23_16520</name>
</gene>
<dbReference type="GO" id="GO:0016747">
    <property type="term" value="F:acyltransferase activity, transferring groups other than amino-acyl groups"/>
    <property type="evidence" value="ECO:0007669"/>
    <property type="project" value="InterPro"/>
</dbReference>
<protein>
    <submittedName>
        <fullName evidence="4">GNAT family N-acetyltransferase</fullName>
    </submittedName>
</protein>
<evidence type="ECO:0000313" key="4">
    <source>
        <dbReference type="EMBL" id="PJK28559.1"/>
    </source>
</evidence>
<dbReference type="AlphaFoldDB" id="A0A2M9FYP7"/>
<dbReference type="OrthoDB" id="9803907at2"/>
<organism evidence="4 5">
    <name type="scientific">Minwuia thermotolerans</name>
    <dbReference type="NCBI Taxonomy" id="2056226"/>
    <lineage>
        <taxon>Bacteria</taxon>
        <taxon>Pseudomonadati</taxon>
        <taxon>Pseudomonadota</taxon>
        <taxon>Alphaproteobacteria</taxon>
        <taxon>Minwuiales</taxon>
        <taxon>Minwuiaceae</taxon>
        <taxon>Minwuia</taxon>
    </lineage>
</organism>
<dbReference type="EMBL" id="PHIG01000043">
    <property type="protein sequence ID" value="PJK28559.1"/>
    <property type="molecule type" value="Genomic_DNA"/>
</dbReference>
<sequence length="187" mass="21172">MDAMKKPGDHTTLVERLSSIEEVDLQDLCDATEAAIRDGNGFGWLAPPRRSVLESYWKGVILMPERELFVAWLDGRIVGSVQLLRPSRHNEAQAHIGRLTTFFIAPHARGLGLARELLRLAEEEAVEDGFQQLDLDVCATQTAAIQLYERHGFIRWGERQAYAIVDDQPVAGYFYAKVLDRRRKAKP</sequence>
<dbReference type="CDD" id="cd04301">
    <property type="entry name" value="NAT_SF"/>
    <property type="match status" value="1"/>
</dbReference>
<keyword evidence="1 4" id="KW-0808">Transferase</keyword>
<accession>A0A2M9FYP7</accession>
<dbReference type="PANTHER" id="PTHR43877:SF2">
    <property type="entry name" value="AMINOALKYLPHOSPHONATE N-ACETYLTRANSFERASE-RELATED"/>
    <property type="match status" value="1"/>
</dbReference>
<dbReference type="RefSeq" id="WP_109796038.1">
    <property type="nucleotide sequence ID" value="NZ_PHIG01000043.1"/>
</dbReference>
<dbReference type="InterPro" id="IPR000182">
    <property type="entry name" value="GNAT_dom"/>
</dbReference>
<feature type="domain" description="N-acetyltransferase" evidence="3">
    <location>
        <begin position="15"/>
        <end position="180"/>
    </location>
</feature>
<reference evidence="4 5" key="1">
    <citation type="submission" date="2017-11" db="EMBL/GenBank/DDBJ databases">
        <title>Draft genome sequence of Rhizobiales bacterium SY3-13.</title>
        <authorList>
            <person name="Sun C."/>
        </authorList>
    </citation>
    <scope>NUCLEOTIDE SEQUENCE [LARGE SCALE GENOMIC DNA]</scope>
    <source>
        <strain evidence="4 5">SY3-13</strain>
    </source>
</reference>
<evidence type="ECO:0000313" key="5">
    <source>
        <dbReference type="Proteomes" id="UP000229498"/>
    </source>
</evidence>
<keyword evidence="2" id="KW-0012">Acyltransferase</keyword>
<keyword evidence="5" id="KW-1185">Reference proteome</keyword>
<evidence type="ECO:0000256" key="2">
    <source>
        <dbReference type="ARBA" id="ARBA00023315"/>
    </source>
</evidence>
<evidence type="ECO:0000256" key="1">
    <source>
        <dbReference type="ARBA" id="ARBA00022679"/>
    </source>
</evidence>
<dbReference type="Gene3D" id="3.40.630.30">
    <property type="match status" value="1"/>
</dbReference>
<name>A0A2M9FYP7_9PROT</name>
<evidence type="ECO:0000259" key="3">
    <source>
        <dbReference type="PROSITE" id="PS51186"/>
    </source>
</evidence>